<name>X1FUK4_9ZZZZ</name>
<evidence type="ECO:0000256" key="1">
    <source>
        <dbReference type="ARBA" id="ARBA00009776"/>
    </source>
</evidence>
<comment type="caution">
    <text evidence="5">The sequence shown here is derived from an EMBL/GenBank/DDBJ whole genome shotgun (WGS) entry which is preliminary data.</text>
</comment>
<dbReference type="Pfam" id="PF02223">
    <property type="entry name" value="Thymidylate_kin"/>
    <property type="match status" value="1"/>
</dbReference>
<dbReference type="SUPFAM" id="SSF52540">
    <property type="entry name" value="P-loop containing nucleoside triphosphate hydrolases"/>
    <property type="match status" value="1"/>
</dbReference>
<evidence type="ECO:0000256" key="2">
    <source>
        <dbReference type="ARBA" id="ARBA00022741"/>
    </source>
</evidence>
<dbReference type="GO" id="GO:0006227">
    <property type="term" value="P:dUDP biosynthetic process"/>
    <property type="evidence" value="ECO:0007669"/>
    <property type="project" value="TreeGrafter"/>
</dbReference>
<dbReference type="GO" id="GO:0005737">
    <property type="term" value="C:cytoplasm"/>
    <property type="evidence" value="ECO:0007669"/>
    <property type="project" value="TreeGrafter"/>
</dbReference>
<comment type="similarity">
    <text evidence="1">Belongs to the thymidylate kinase family.</text>
</comment>
<dbReference type="AlphaFoldDB" id="X1FUK4"/>
<dbReference type="PANTHER" id="PTHR10344:SF4">
    <property type="entry name" value="UMP-CMP KINASE 2, MITOCHONDRIAL"/>
    <property type="match status" value="1"/>
</dbReference>
<sequence length="88" mass="9834">MQQTLFIVLDGIDGSGTTTHSKLLAGFLILKGLKIHLTKEPSNSEIGKLLRNFLKDDKIPPSTDALLFAADRDLHYRNEIKMKLEEGI</sequence>
<evidence type="ECO:0000313" key="5">
    <source>
        <dbReference type="EMBL" id="GAH36225.1"/>
    </source>
</evidence>
<dbReference type="GO" id="GO:0004798">
    <property type="term" value="F:dTMP kinase activity"/>
    <property type="evidence" value="ECO:0007669"/>
    <property type="project" value="TreeGrafter"/>
</dbReference>
<dbReference type="EMBL" id="BARU01010704">
    <property type="protein sequence ID" value="GAH36225.1"/>
    <property type="molecule type" value="Genomic_DNA"/>
</dbReference>
<dbReference type="GO" id="GO:0006233">
    <property type="term" value="P:dTDP biosynthetic process"/>
    <property type="evidence" value="ECO:0007669"/>
    <property type="project" value="TreeGrafter"/>
</dbReference>
<protein>
    <recommendedName>
        <fullName evidence="4">Thymidylate kinase-like domain-containing protein</fullName>
    </recommendedName>
</protein>
<reference evidence="5" key="1">
    <citation type="journal article" date="2014" name="Front. Microbiol.">
        <title>High frequency of phylogenetically diverse reductive dehalogenase-homologous genes in deep subseafloor sedimentary metagenomes.</title>
        <authorList>
            <person name="Kawai M."/>
            <person name="Futagami T."/>
            <person name="Toyoda A."/>
            <person name="Takaki Y."/>
            <person name="Nishi S."/>
            <person name="Hori S."/>
            <person name="Arai W."/>
            <person name="Tsubouchi T."/>
            <person name="Morono Y."/>
            <person name="Uchiyama I."/>
            <person name="Ito T."/>
            <person name="Fujiyama A."/>
            <person name="Inagaki F."/>
            <person name="Takami H."/>
        </authorList>
    </citation>
    <scope>NUCLEOTIDE SEQUENCE</scope>
    <source>
        <strain evidence="5">Expedition CK06-06</strain>
    </source>
</reference>
<keyword evidence="2" id="KW-0547">Nucleotide-binding</keyword>
<feature type="non-terminal residue" evidence="5">
    <location>
        <position position="88"/>
    </location>
</feature>
<evidence type="ECO:0000256" key="3">
    <source>
        <dbReference type="ARBA" id="ARBA00022840"/>
    </source>
</evidence>
<evidence type="ECO:0000259" key="4">
    <source>
        <dbReference type="Pfam" id="PF02223"/>
    </source>
</evidence>
<dbReference type="InterPro" id="IPR027417">
    <property type="entry name" value="P-loop_NTPase"/>
</dbReference>
<dbReference type="GO" id="GO:0005524">
    <property type="term" value="F:ATP binding"/>
    <property type="evidence" value="ECO:0007669"/>
    <property type="project" value="UniProtKB-KW"/>
</dbReference>
<dbReference type="PANTHER" id="PTHR10344">
    <property type="entry name" value="THYMIDYLATE KINASE"/>
    <property type="match status" value="1"/>
</dbReference>
<feature type="domain" description="Thymidylate kinase-like" evidence="4">
    <location>
        <begin position="9"/>
        <end position="87"/>
    </location>
</feature>
<dbReference type="InterPro" id="IPR039430">
    <property type="entry name" value="Thymidylate_kin-like_dom"/>
</dbReference>
<gene>
    <name evidence="5" type="ORF">S03H2_20328</name>
</gene>
<keyword evidence="3" id="KW-0067">ATP-binding</keyword>
<organism evidence="5">
    <name type="scientific">marine sediment metagenome</name>
    <dbReference type="NCBI Taxonomy" id="412755"/>
    <lineage>
        <taxon>unclassified sequences</taxon>
        <taxon>metagenomes</taxon>
        <taxon>ecological metagenomes</taxon>
    </lineage>
</organism>
<accession>X1FUK4</accession>
<dbReference type="Gene3D" id="3.40.50.300">
    <property type="entry name" value="P-loop containing nucleotide triphosphate hydrolases"/>
    <property type="match status" value="1"/>
</dbReference>
<proteinExistence type="inferred from homology"/>
<dbReference type="GO" id="GO:0006235">
    <property type="term" value="P:dTTP biosynthetic process"/>
    <property type="evidence" value="ECO:0007669"/>
    <property type="project" value="TreeGrafter"/>
</dbReference>